<evidence type="ECO:0000313" key="2">
    <source>
        <dbReference type="EMBL" id="MDC8012797.1"/>
    </source>
</evidence>
<keyword evidence="1" id="KW-0051">Antiviral defense</keyword>
<comment type="caution">
    <text evidence="2">The sequence shown here is derived from an EMBL/GenBank/DDBJ whole genome shotgun (WGS) entry which is preliminary data.</text>
</comment>
<name>A0A9X3YJN1_9GAMM</name>
<dbReference type="InterPro" id="IPR006116">
    <property type="entry name" value="NT_2-5OAS_ClassI-CCAase"/>
</dbReference>
<organism evidence="2 3">
    <name type="scientific">Tahibacter soli</name>
    <dbReference type="NCBI Taxonomy" id="2983605"/>
    <lineage>
        <taxon>Bacteria</taxon>
        <taxon>Pseudomonadati</taxon>
        <taxon>Pseudomonadota</taxon>
        <taxon>Gammaproteobacteria</taxon>
        <taxon>Lysobacterales</taxon>
        <taxon>Rhodanobacteraceae</taxon>
        <taxon>Tahibacter</taxon>
    </lineage>
</organism>
<dbReference type="GO" id="GO:0016779">
    <property type="term" value="F:nucleotidyltransferase activity"/>
    <property type="evidence" value="ECO:0007669"/>
    <property type="project" value="InterPro"/>
</dbReference>
<dbReference type="CDD" id="cd05400">
    <property type="entry name" value="NT_2-5OAS_ClassI-CCAase"/>
    <property type="match status" value="1"/>
</dbReference>
<dbReference type="Proteomes" id="UP001139971">
    <property type="component" value="Unassembled WGS sequence"/>
</dbReference>
<dbReference type="Pfam" id="PF18144">
    <property type="entry name" value="SMODS"/>
    <property type="match status" value="1"/>
</dbReference>
<dbReference type="GO" id="GO:0051607">
    <property type="term" value="P:defense response to virus"/>
    <property type="evidence" value="ECO:0007669"/>
    <property type="project" value="UniProtKB-KW"/>
</dbReference>
<evidence type="ECO:0000313" key="3">
    <source>
        <dbReference type="Proteomes" id="UP001139971"/>
    </source>
</evidence>
<gene>
    <name evidence="2" type="ORF">OD750_009595</name>
</gene>
<sequence length="417" mass="46127">MAVVNLPPTSPLATALDVLLANIAIRIQLAPSHYKLAVERYGTVNTWIEREGSPLKDRVQLFYAQGSMATGSTIASKLRTDEYDIDVIAELDIPETTPPHQVLNLLEQAIRGERGSRYFDMTTRCTRCIQIQYADNMHLDVTPLIRQPQLSERCGNISHAKNRFALVGDKFVLANPYGFAEWFNTKTPPELEFSKLFAEQEVVYGREMLLTKAAEAEPVPDQTPAHKKSKAVIALQLLKRWRNVRYDTRNGRRPPSVMLAKLVADSANRTTTLSEEMLFQARALQAFFEAAEIKHRLIEVRNPACDKDVFSDRWPEAATDQRVFIADLHDLVRKLERLVAGVSLGTMRTILAELFGENATADVVEAFNRATGNAITKGQSYHNPGSGSFGLAASGVAAGSARAGSISTPSHTNFGSD</sequence>
<dbReference type="AlphaFoldDB" id="A0A9X3YJN1"/>
<protein>
    <submittedName>
        <fullName evidence="2">Nucleotidyltransferase</fullName>
    </submittedName>
</protein>
<proteinExistence type="predicted"/>
<dbReference type="RefSeq" id="WP_263544871.1">
    <property type="nucleotide sequence ID" value="NZ_JAOVZO020000014.1"/>
</dbReference>
<dbReference type="EMBL" id="JAOVZO020000014">
    <property type="protein sequence ID" value="MDC8012797.1"/>
    <property type="molecule type" value="Genomic_DNA"/>
</dbReference>
<evidence type="ECO:0000256" key="1">
    <source>
        <dbReference type="ARBA" id="ARBA00023118"/>
    </source>
</evidence>
<keyword evidence="3" id="KW-1185">Reference proteome</keyword>
<reference evidence="2" key="1">
    <citation type="submission" date="2023-02" db="EMBL/GenBank/DDBJ databases">
        <title>Tahibacter soli sp. nov. isolated from soil.</title>
        <authorList>
            <person name="Baek J.H."/>
            <person name="Lee J.K."/>
            <person name="Choi D.G."/>
            <person name="Jeon C.O."/>
        </authorList>
    </citation>
    <scope>NUCLEOTIDE SEQUENCE</scope>
    <source>
        <strain evidence="2">BL</strain>
    </source>
</reference>
<accession>A0A9X3YJN1</accession>